<name>A0AAJ0CCI4_9PEZI</name>
<dbReference type="RefSeq" id="XP_060288927.1">
    <property type="nucleotide sequence ID" value="XM_060423242.1"/>
</dbReference>
<protein>
    <submittedName>
        <fullName evidence="2">Uncharacterized protein</fullName>
    </submittedName>
</protein>
<proteinExistence type="predicted"/>
<dbReference type="GeneID" id="85306429"/>
<organism evidence="2 3">
    <name type="scientific">Phialemonium atrogriseum</name>
    <dbReference type="NCBI Taxonomy" id="1093897"/>
    <lineage>
        <taxon>Eukaryota</taxon>
        <taxon>Fungi</taxon>
        <taxon>Dikarya</taxon>
        <taxon>Ascomycota</taxon>
        <taxon>Pezizomycotina</taxon>
        <taxon>Sordariomycetes</taxon>
        <taxon>Sordariomycetidae</taxon>
        <taxon>Cephalothecales</taxon>
        <taxon>Cephalothecaceae</taxon>
        <taxon>Phialemonium</taxon>
    </lineage>
</organism>
<dbReference type="AlphaFoldDB" id="A0AAJ0CCI4"/>
<accession>A0AAJ0CCI4</accession>
<feature type="region of interest" description="Disordered" evidence="1">
    <location>
        <begin position="204"/>
        <end position="228"/>
    </location>
</feature>
<evidence type="ECO:0000313" key="2">
    <source>
        <dbReference type="EMBL" id="KAK1772714.1"/>
    </source>
</evidence>
<reference evidence="2" key="1">
    <citation type="submission" date="2023-06" db="EMBL/GenBank/DDBJ databases">
        <title>Genome-scale phylogeny and comparative genomics of the fungal order Sordariales.</title>
        <authorList>
            <consortium name="Lawrence Berkeley National Laboratory"/>
            <person name="Hensen N."/>
            <person name="Bonometti L."/>
            <person name="Westerberg I."/>
            <person name="Brannstrom I.O."/>
            <person name="Guillou S."/>
            <person name="Cros-Aarteil S."/>
            <person name="Calhoun S."/>
            <person name="Haridas S."/>
            <person name="Kuo A."/>
            <person name="Mondo S."/>
            <person name="Pangilinan J."/>
            <person name="Riley R."/>
            <person name="Labutti K."/>
            <person name="Andreopoulos B."/>
            <person name="Lipzen A."/>
            <person name="Chen C."/>
            <person name="Yanf M."/>
            <person name="Daum C."/>
            <person name="Ng V."/>
            <person name="Clum A."/>
            <person name="Steindorff A."/>
            <person name="Ohm R."/>
            <person name="Martin F."/>
            <person name="Silar P."/>
            <person name="Natvig D."/>
            <person name="Lalanne C."/>
            <person name="Gautier V."/>
            <person name="Ament-Velasquez S.L."/>
            <person name="Kruys A."/>
            <person name="Hutchinson M.I."/>
            <person name="Powell A.J."/>
            <person name="Barry K."/>
            <person name="Miller A.N."/>
            <person name="Grigoriev I.V."/>
            <person name="Debuchy R."/>
            <person name="Gladieux P."/>
            <person name="Thoren M.H."/>
            <person name="Johannesson H."/>
        </authorList>
    </citation>
    <scope>NUCLEOTIDE SEQUENCE</scope>
    <source>
        <strain evidence="2">8032-3</strain>
    </source>
</reference>
<sequence length="228" mass="25768">MLRFSRRLLASLRKVFQMIGIQIRLPRRGIEVLSCDRGGTLGRQAIKYAPPLLFPCLASLASLRYNFTILPYDRRQVETWVVNSQSTNACQVSEAPNRQVILNSTCYSDLQIGVSLSAHCAKECRGLSRPIQKHATAWPRIDNEQSQASPGTQAKRKTPERPRPRDPRSSDKCRGERKRRRAANSYARAIYVCAPLFCSVAYREDSSEEKPTQTSGQVWLSARGRKSV</sequence>
<feature type="region of interest" description="Disordered" evidence="1">
    <location>
        <begin position="136"/>
        <end position="180"/>
    </location>
</feature>
<comment type="caution">
    <text evidence="2">The sequence shown here is derived from an EMBL/GenBank/DDBJ whole genome shotgun (WGS) entry which is preliminary data.</text>
</comment>
<evidence type="ECO:0000313" key="3">
    <source>
        <dbReference type="Proteomes" id="UP001244011"/>
    </source>
</evidence>
<feature type="compositionally biased region" description="Basic and acidic residues" evidence="1">
    <location>
        <begin position="157"/>
        <end position="174"/>
    </location>
</feature>
<evidence type="ECO:0000256" key="1">
    <source>
        <dbReference type="SAM" id="MobiDB-lite"/>
    </source>
</evidence>
<gene>
    <name evidence="2" type="ORF">QBC33DRAFT_28147</name>
</gene>
<dbReference type="Proteomes" id="UP001244011">
    <property type="component" value="Unassembled WGS sequence"/>
</dbReference>
<dbReference type="EMBL" id="MU838997">
    <property type="protein sequence ID" value="KAK1772714.1"/>
    <property type="molecule type" value="Genomic_DNA"/>
</dbReference>
<keyword evidence="3" id="KW-1185">Reference proteome</keyword>